<keyword evidence="2" id="KW-1185">Reference proteome</keyword>
<evidence type="ECO:0000313" key="1">
    <source>
        <dbReference type="EMBL" id="MEV4290542.1"/>
    </source>
</evidence>
<dbReference type="Proteomes" id="UP001552427">
    <property type="component" value="Unassembled WGS sequence"/>
</dbReference>
<organism evidence="1 2">
    <name type="scientific">Nonomuraea bangladeshensis</name>
    <dbReference type="NCBI Taxonomy" id="404385"/>
    <lineage>
        <taxon>Bacteria</taxon>
        <taxon>Bacillati</taxon>
        <taxon>Actinomycetota</taxon>
        <taxon>Actinomycetes</taxon>
        <taxon>Streptosporangiales</taxon>
        <taxon>Streptosporangiaceae</taxon>
        <taxon>Nonomuraea</taxon>
    </lineage>
</organism>
<evidence type="ECO:0000313" key="2">
    <source>
        <dbReference type="Proteomes" id="UP001552427"/>
    </source>
</evidence>
<dbReference type="RefSeq" id="WP_364457586.1">
    <property type="nucleotide sequence ID" value="NZ_JBFARM010000011.1"/>
</dbReference>
<sequence>MDLLVPLVQKINTRSDQKSHVQGATGGAMSPAAADAEAFGDLLDGVAAFAVVALHLVQRAGHLHAVGVQGRRAPADAAARSGLVVLLQT</sequence>
<accession>A0ABV3HDD2</accession>
<name>A0ABV3HDD2_9ACTN</name>
<comment type="caution">
    <text evidence="1">The sequence shown here is derived from an EMBL/GenBank/DDBJ whole genome shotgun (WGS) entry which is preliminary data.</text>
</comment>
<dbReference type="EMBL" id="JBFARM010000011">
    <property type="protein sequence ID" value="MEV4290542.1"/>
    <property type="molecule type" value="Genomic_DNA"/>
</dbReference>
<gene>
    <name evidence="1" type="ORF">AB0K40_33970</name>
</gene>
<protein>
    <submittedName>
        <fullName evidence="1">Uncharacterized protein</fullName>
    </submittedName>
</protein>
<proteinExistence type="predicted"/>
<reference evidence="1 2" key="1">
    <citation type="submission" date="2024-06" db="EMBL/GenBank/DDBJ databases">
        <title>The Natural Products Discovery Center: Release of the First 8490 Sequenced Strains for Exploring Actinobacteria Biosynthetic Diversity.</title>
        <authorList>
            <person name="Kalkreuter E."/>
            <person name="Kautsar S.A."/>
            <person name="Yang D."/>
            <person name="Bader C.D."/>
            <person name="Teijaro C.N."/>
            <person name="Fluegel L."/>
            <person name="Davis C.M."/>
            <person name="Simpson J.R."/>
            <person name="Lauterbach L."/>
            <person name="Steele A.D."/>
            <person name="Gui C."/>
            <person name="Meng S."/>
            <person name="Li G."/>
            <person name="Viehrig K."/>
            <person name="Ye F."/>
            <person name="Su P."/>
            <person name="Kiefer A.F."/>
            <person name="Nichols A."/>
            <person name="Cepeda A.J."/>
            <person name="Yan W."/>
            <person name="Fan B."/>
            <person name="Jiang Y."/>
            <person name="Adhikari A."/>
            <person name="Zheng C.-J."/>
            <person name="Schuster L."/>
            <person name="Cowan T.M."/>
            <person name="Smanski M.J."/>
            <person name="Chevrette M.G."/>
            <person name="De Carvalho L.P.S."/>
            <person name="Shen B."/>
        </authorList>
    </citation>
    <scope>NUCLEOTIDE SEQUENCE [LARGE SCALE GENOMIC DNA]</scope>
    <source>
        <strain evidence="1 2">NPDC049574</strain>
    </source>
</reference>